<evidence type="ECO:0000256" key="3">
    <source>
        <dbReference type="ARBA" id="ARBA00010763"/>
    </source>
</evidence>
<comment type="cofactor">
    <cofactor evidence="7">
        <name>Mg(2+)</name>
        <dbReference type="ChEBI" id="CHEBI:18420"/>
    </cofactor>
</comment>
<dbReference type="InterPro" id="IPR001453">
    <property type="entry name" value="MoaB/Mog_dom"/>
</dbReference>
<dbReference type="Gene3D" id="2.170.190.11">
    <property type="entry name" value="Molybdopterin biosynthesis moea protein, domain 3"/>
    <property type="match status" value="1"/>
</dbReference>
<evidence type="ECO:0000256" key="5">
    <source>
        <dbReference type="ARBA" id="ARBA00023150"/>
    </source>
</evidence>
<dbReference type="AlphaFoldDB" id="A0A1D9MJ08"/>
<dbReference type="SMART" id="SM00852">
    <property type="entry name" value="MoCF_biosynth"/>
    <property type="match status" value="1"/>
</dbReference>
<feature type="domain" description="MoaB/Mog" evidence="8">
    <location>
        <begin position="179"/>
        <end position="317"/>
    </location>
</feature>
<dbReference type="Pfam" id="PF03453">
    <property type="entry name" value="MoeA_N"/>
    <property type="match status" value="1"/>
</dbReference>
<evidence type="ECO:0000256" key="7">
    <source>
        <dbReference type="RuleBase" id="RU365090"/>
    </source>
</evidence>
<organism evidence="9 10">
    <name type="scientific">Boudabousia tangfeifanii</name>
    <dbReference type="NCBI Taxonomy" id="1912795"/>
    <lineage>
        <taxon>Bacteria</taxon>
        <taxon>Bacillati</taxon>
        <taxon>Actinomycetota</taxon>
        <taxon>Actinomycetes</taxon>
        <taxon>Actinomycetales</taxon>
        <taxon>Actinomycetaceae</taxon>
        <taxon>Boudabousia</taxon>
    </lineage>
</organism>
<keyword evidence="10" id="KW-1185">Reference proteome</keyword>
<keyword evidence="7" id="KW-0479">Metal-binding</keyword>
<dbReference type="NCBIfam" id="TIGR00177">
    <property type="entry name" value="molyb_syn"/>
    <property type="match status" value="1"/>
</dbReference>
<dbReference type="RefSeq" id="WP_071163753.1">
    <property type="nucleotide sequence ID" value="NZ_CP017812.1"/>
</dbReference>
<dbReference type="EMBL" id="CP017812">
    <property type="protein sequence ID" value="AOZ72287.1"/>
    <property type="molecule type" value="Genomic_DNA"/>
</dbReference>
<comment type="similarity">
    <text evidence="3 7">Belongs to the MoeA family.</text>
</comment>
<dbReference type="Gene3D" id="2.40.340.10">
    <property type="entry name" value="MoeA, C-terminal, domain IV"/>
    <property type="match status" value="1"/>
</dbReference>
<dbReference type="Gene3D" id="3.90.105.10">
    <property type="entry name" value="Molybdopterin biosynthesis moea protein, domain 2"/>
    <property type="match status" value="1"/>
</dbReference>
<evidence type="ECO:0000313" key="9">
    <source>
        <dbReference type="EMBL" id="AOZ72287.1"/>
    </source>
</evidence>
<sequence length="404" mass="42377">MKTVARHVKDCLALVGQLPTLEVNLVEAVGCILAEDVVAPWDLPVTDCGACDGYALRTADVRGASPDEPVTLTVVEQVRAGDINPVSLLPGHAAKIASGAPLPLGADAVLALEYTDGGLARVQIRSAPQVGENIRRQAEDVAAGNPIVPAGTRIGPRQVALLAGAGRERVLVRPRPRVVVISIGDELVGPGSSPRPGQVFDANGHALATAAADLGAHVFRVGPVSDQRGALRNVIEDQVLRADLIITTGGLSRSESDTLAEVLEPLGEVNFSPVAMWPGRIQGVGLVGNGVPILCLPGDPVAAQVSFAVFAYPALRAMAGWSNQFRPTLRAKVDRGWYSPRGRREFVRVRLEGDPDKGYLARVQGGPHQLLLSALGTSNALAVVPEDVTDVQMGDELVCILLDD</sequence>
<dbReference type="CDD" id="cd00887">
    <property type="entry name" value="MoeA"/>
    <property type="match status" value="1"/>
</dbReference>
<dbReference type="PANTHER" id="PTHR10192">
    <property type="entry name" value="MOLYBDOPTERIN BIOSYNTHESIS PROTEIN"/>
    <property type="match status" value="1"/>
</dbReference>
<dbReference type="SUPFAM" id="SSF63882">
    <property type="entry name" value="MoeA N-terminal region -like"/>
    <property type="match status" value="1"/>
</dbReference>
<evidence type="ECO:0000256" key="6">
    <source>
        <dbReference type="ARBA" id="ARBA00047317"/>
    </source>
</evidence>
<dbReference type="InterPro" id="IPR036135">
    <property type="entry name" value="MoeA_linker/N_sf"/>
</dbReference>
<comment type="pathway">
    <text evidence="2 7">Cofactor biosynthesis; molybdopterin biosynthesis.</text>
</comment>
<dbReference type="KEGG" id="avu:BK816_02365"/>
<dbReference type="SUPFAM" id="SSF63867">
    <property type="entry name" value="MoeA C-terminal domain-like"/>
    <property type="match status" value="1"/>
</dbReference>
<dbReference type="InterPro" id="IPR038987">
    <property type="entry name" value="MoeA-like"/>
</dbReference>
<dbReference type="Pfam" id="PF00994">
    <property type="entry name" value="MoCF_biosynth"/>
    <property type="match status" value="1"/>
</dbReference>
<reference evidence="9 10" key="1">
    <citation type="submission" date="2016-10" db="EMBL/GenBank/DDBJ databases">
        <title>Actinomyces aegypiusis sp. nov., isolated from the Aegypius monachus in Qinghai Tibet Plateau China.</title>
        <authorList>
            <person name="Wang Y."/>
        </authorList>
    </citation>
    <scope>NUCLEOTIDE SEQUENCE [LARGE SCALE GENOMIC DNA]</scope>
    <source>
        <strain evidence="9 10">VUL4_3</strain>
    </source>
</reference>
<dbReference type="InterPro" id="IPR005111">
    <property type="entry name" value="MoeA_C_domain_IV"/>
</dbReference>
<comment type="function">
    <text evidence="1 7">Catalyzes the insertion of molybdate into adenylated molybdopterin with the concomitant release of AMP.</text>
</comment>
<dbReference type="NCBIfam" id="NF045515">
    <property type="entry name" value="Glp_gephyrin"/>
    <property type="match status" value="1"/>
</dbReference>
<dbReference type="UniPathway" id="UPA00344"/>
<keyword evidence="7 9" id="KW-0808">Transferase</keyword>
<evidence type="ECO:0000256" key="4">
    <source>
        <dbReference type="ARBA" id="ARBA00022505"/>
    </source>
</evidence>
<accession>A0A1D9MJ08</accession>
<name>A0A1D9MJ08_9ACTO</name>
<proteinExistence type="inferred from homology"/>
<dbReference type="Gene3D" id="3.40.980.10">
    <property type="entry name" value="MoaB/Mog-like domain"/>
    <property type="match status" value="1"/>
</dbReference>
<dbReference type="InterPro" id="IPR036688">
    <property type="entry name" value="MoeA_C_domain_IV_sf"/>
</dbReference>
<dbReference type="STRING" id="1912795.BK816_02365"/>
<dbReference type="GO" id="GO:0005829">
    <property type="term" value="C:cytosol"/>
    <property type="evidence" value="ECO:0007669"/>
    <property type="project" value="TreeGrafter"/>
</dbReference>
<evidence type="ECO:0000259" key="8">
    <source>
        <dbReference type="SMART" id="SM00852"/>
    </source>
</evidence>
<protein>
    <recommendedName>
        <fullName evidence="7">Molybdopterin molybdenumtransferase</fullName>
        <ecNumber evidence="7">2.10.1.1</ecNumber>
    </recommendedName>
</protein>
<keyword evidence="7" id="KW-0460">Magnesium</keyword>
<dbReference type="Proteomes" id="UP000176288">
    <property type="component" value="Chromosome"/>
</dbReference>
<dbReference type="InterPro" id="IPR005110">
    <property type="entry name" value="MoeA_linker/N"/>
</dbReference>
<dbReference type="SUPFAM" id="SSF53218">
    <property type="entry name" value="Molybdenum cofactor biosynthesis proteins"/>
    <property type="match status" value="1"/>
</dbReference>
<dbReference type="GO" id="GO:0061599">
    <property type="term" value="F:molybdopterin molybdotransferase activity"/>
    <property type="evidence" value="ECO:0007669"/>
    <property type="project" value="UniProtKB-UniRule"/>
</dbReference>
<keyword evidence="4 7" id="KW-0500">Molybdenum</keyword>
<dbReference type="EC" id="2.10.1.1" evidence="7"/>
<dbReference type="InterPro" id="IPR036425">
    <property type="entry name" value="MoaB/Mog-like_dom_sf"/>
</dbReference>
<dbReference type="GO" id="GO:0006777">
    <property type="term" value="P:Mo-molybdopterin cofactor biosynthetic process"/>
    <property type="evidence" value="ECO:0007669"/>
    <property type="project" value="UniProtKB-UniRule"/>
</dbReference>
<evidence type="ECO:0000256" key="2">
    <source>
        <dbReference type="ARBA" id="ARBA00005046"/>
    </source>
</evidence>
<dbReference type="Pfam" id="PF03454">
    <property type="entry name" value="MoeA_C"/>
    <property type="match status" value="1"/>
</dbReference>
<comment type="catalytic activity">
    <reaction evidence="6">
        <text>adenylyl-molybdopterin + molybdate = Mo-molybdopterin + AMP + H(+)</text>
        <dbReference type="Rhea" id="RHEA:35047"/>
        <dbReference type="ChEBI" id="CHEBI:15378"/>
        <dbReference type="ChEBI" id="CHEBI:36264"/>
        <dbReference type="ChEBI" id="CHEBI:62727"/>
        <dbReference type="ChEBI" id="CHEBI:71302"/>
        <dbReference type="ChEBI" id="CHEBI:456215"/>
        <dbReference type="EC" id="2.10.1.1"/>
    </reaction>
</comment>
<dbReference type="GO" id="GO:0046872">
    <property type="term" value="F:metal ion binding"/>
    <property type="evidence" value="ECO:0007669"/>
    <property type="project" value="UniProtKB-UniRule"/>
</dbReference>
<dbReference type="PANTHER" id="PTHR10192:SF5">
    <property type="entry name" value="GEPHYRIN"/>
    <property type="match status" value="1"/>
</dbReference>
<dbReference type="OrthoDB" id="9804758at2"/>
<keyword evidence="5 7" id="KW-0501">Molybdenum cofactor biosynthesis</keyword>
<evidence type="ECO:0000313" key="10">
    <source>
        <dbReference type="Proteomes" id="UP000176288"/>
    </source>
</evidence>
<gene>
    <name evidence="9" type="ORF">BK816_02365</name>
</gene>
<evidence type="ECO:0000256" key="1">
    <source>
        <dbReference type="ARBA" id="ARBA00002901"/>
    </source>
</evidence>